<evidence type="ECO:0000313" key="1">
    <source>
        <dbReference type="EMBL" id="AFK48245.1"/>
    </source>
</evidence>
<protein>
    <submittedName>
        <fullName evidence="1">Uncharacterized protein</fullName>
    </submittedName>
</protein>
<dbReference type="AlphaFoldDB" id="I3T6V3"/>
<name>I3T6V3_LOTJA</name>
<reference evidence="1" key="1">
    <citation type="submission" date="2012-05" db="EMBL/GenBank/DDBJ databases">
        <authorList>
            <person name="Krishnakumar V."/>
            <person name="Cheung F."/>
            <person name="Xiao Y."/>
            <person name="Chan A."/>
            <person name="Moskal W.A."/>
            <person name="Town C.D."/>
        </authorList>
    </citation>
    <scope>NUCLEOTIDE SEQUENCE</scope>
</reference>
<dbReference type="EMBL" id="BT148451">
    <property type="protein sequence ID" value="AFK48245.1"/>
    <property type="molecule type" value="mRNA"/>
</dbReference>
<proteinExistence type="evidence at transcript level"/>
<accession>I3T6V3</accession>
<organism evidence="1">
    <name type="scientific">Lotus japonicus</name>
    <name type="common">Lotus corniculatus var. japonicus</name>
    <dbReference type="NCBI Taxonomy" id="34305"/>
    <lineage>
        <taxon>Eukaryota</taxon>
        <taxon>Viridiplantae</taxon>
        <taxon>Streptophyta</taxon>
        <taxon>Embryophyta</taxon>
        <taxon>Tracheophyta</taxon>
        <taxon>Spermatophyta</taxon>
        <taxon>Magnoliopsida</taxon>
        <taxon>eudicotyledons</taxon>
        <taxon>Gunneridae</taxon>
        <taxon>Pentapetalae</taxon>
        <taxon>rosids</taxon>
        <taxon>fabids</taxon>
        <taxon>Fabales</taxon>
        <taxon>Fabaceae</taxon>
        <taxon>Papilionoideae</taxon>
        <taxon>50 kb inversion clade</taxon>
        <taxon>NPAAA clade</taxon>
        <taxon>Hologalegina</taxon>
        <taxon>robinioid clade</taxon>
        <taxon>Loteae</taxon>
        <taxon>Lotus</taxon>
    </lineage>
</organism>
<sequence length="54" mass="6042">MTTQQAVFLRLNLGNAQASNSGSQYSLELHLWILFRLGSSWNASQQATMVTRIT</sequence>